<reference evidence="1 2" key="1">
    <citation type="journal article" date="2022" name="New Phytol.">
        <title>Ecological generalism drives hyperdiversity of secondary metabolite gene clusters in xylarialean endophytes.</title>
        <authorList>
            <person name="Franco M.E.E."/>
            <person name="Wisecaver J.H."/>
            <person name="Arnold A.E."/>
            <person name="Ju Y.M."/>
            <person name="Slot J.C."/>
            <person name="Ahrendt S."/>
            <person name="Moore L.P."/>
            <person name="Eastman K.E."/>
            <person name="Scott K."/>
            <person name="Konkel Z."/>
            <person name="Mondo S.J."/>
            <person name="Kuo A."/>
            <person name="Hayes R.D."/>
            <person name="Haridas S."/>
            <person name="Andreopoulos B."/>
            <person name="Riley R."/>
            <person name="LaButti K."/>
            <person name="Pangilinan J."/>
            <person name="Lipzen A."/>
            <person name="Amirebrahimi M."/>
            <person name="Yan J."/>
            <person name="Adam C."/>
            <person name="Keymanesh K."/>
            <person name="Ng V."/>
            <person name="Louie K."/>
            <person name="Northen T."/>
            <person name="Drula E."/>
            <person name="Henrissat B."/>
            <person name="Hsieh H.M."/>
            <person name="Youens-Clark K."/>
            <person name="Lutzoni F."/>
            <person name="Miadlikowska J."/>
            <person name="Eastwood D.C."/>
            <person name="Hamelin R.C."/>
            <person name="Grigoriev I.V."/>
            <person name="U'Ren J.M."/>
        </authorList>
    </citation>
    <scope>NUCLEOTIDE SEQUENCE [LARGE SCALE GENOMIC DNA]</scope>
    <source>
        <strain evidence="1 2">CBS 119005</strain>
    </source>
</reference>
<name>A0ACB9YWT6_9PEZI</name>
<gene>
    <name evidence="1" type="ORF">F4820DRAFT_425362</name>
</gene>
<dbReference type="EMBL" id="MU393495">
    <property type="protein sequence ID" value="KAI4863889.1"/>
    <property type="molecule type" value="Genomic_DNA"/>
</dbReference>
<dbReference type="Proteomes" id="UP001497700">
    <property type="component" value="Unassembled WGS sequence"/>
</dbReference>
<comment type="caution">
    <text evidence="1">The sequence shown here is derived from an EMBL/GenBank/DDBJ whole genome shotgun (WGS) entry which is preliminary data.</text>
</comment>
<evidence type="ECO:0000313" key="2">
    <source>
        <dbReference type="Proteomes" id="UP001497700"/>
    </source>
</evidence>
<evidence type="ECO:0000313" key="1">
    <source>
        <dbReference type="EMBL" id="KAI4863889.1"/>
    </source>
</evidence>
<proteinExistence type="predicted"/>
<keyword evidence="2" id="KW-1185">Reference proteome</keyword>
<accession>A0ACB9YWT6</accession>
<protein>
    <submittedName>
        <fullName evidence="1">Uncharacterized protein</fullName>
    </submittedName>
</protein>
<organism evidence="1 2">
    <name type="scientific">Hypoxylon rubiginosum</name>
    <dbReference type="NCBI Taxonomy" id="110542"/>
    <lineage>
        <taxon>Eukaryota</taxon>
        <taxon>Fungi</taxon>
        <taxon>Dikarya</taxon>
        <taxon>Ascomycota</taxon>
        <taxon>Pezizomycotina</taxon>
        <taxon>Sordariomycetes</taxon>
        <taxon>Xylariomycetidae</taxon>
        <taxon>Xylariales</taxon>
        <taxon>Hypoxylaceae</taxon>
        <taxon>Hypoxylon</taxon>
    </lineage>
</organism>
<sequence length="426" mass="47344">MSTPEDQELMARIGQLAGKINRHKAQRDGIHPDPIYPSRGTYRAAPYPPRGGYGGRARALPAYRNKTLVLNGQSRPVTETGECTNELSDPATPSWVTKTDRHLQLINSNIYEKETQQRVNAMEQTLRLKQAQQNSREKAAFLTSVFQSGAVANGFGSSNISASATSYEMFVDGIRFRVVQQGSKLVKAPDDVNPPSATPKIATIGGVRFHRTKHGNLVRHGIVKAQRFAGGIKKVNEQCKTFSWTGSCPKGPRCRYIHDASKTAVCRDYLLKGKCLQGEDCDLSHDVSEERTPLCVHFAKGNCHNPSCSYVHTEHAPTDPVCRSFGIYGYCEKGAKCPDRHVFECPDFSNTGVCRLKGCKRPHIERASVLRKANRMSPEEMADLSSDDDDAAADSDDVDSDEVEEFIKRDEDDDLDFVQQKDYIEL</sequence>